<dbReference type="PANTHER" id="PTHR15004">
    <property type="entry name" value="GLUTAMYL-TRNA(GLN) AMIDOTRANSFERASE SUBUNIT C, MITOCHONDRIAL"/>
    <property type="match status" value="1"/>
</dbReference>
<dbReference type="InterPro" id="IPR003837">
    <property type="entry name" value="GatC"/>
</dbReference>
<comment type="subunit">
    <text evidence="1">Heterotrimer of A, B and C subunits.</text>
</comment>
<dbReference type="PANTHER" id="PTHR15004:SF0">
    <property type="entry name" value="GLUTAMYL-TRNA(GLN) AMIDOTRANSFERASE SUBUNIT C, MITOCHONDRIAL"/>
    <property type="match status" value="1"/>
</dbReference>
<dbReference type="GO" id="GO:0050567">
    <property type="term" value="F:glutaminyl-tRNA synthase (glutamine-hydrolyzing) activity"/>
    <property type="evidence" value="ECO:0007669"/>
    <property type="project" value="UniProtKB-UniRule"/>
</dbReference>
<organism evidence="2 3">
    <name type="scientific">Bifidobacterium magnum</name>
    <dbReference type="NCBI Taxonomy" id="1692"/>
    <lineage>
        <taxon>Bacteria</taxon>
        <taxon>Bacillati</taxon>
        <taxon>Actinomycetota</taxon>
        <taxon>Actinomycetes</taxon>
        <taxon>Bifidobacteriales</taxon>
        <taxon>Bifidobacteriaceae</taxon>
        <taxon>Bifidobacterium</taxon>
    </lineage>
</organism>
<keyword evidence="1" id="KW-0436">Ligase</keyword>
<evidence type="ECO:0000256" key="1">
    <source>
        <dbReference type="HAMAP-Rule" id="MF_00122"/>
    </source>
</evidence>
<accession>A0A087BET4</accession>
<dbReference type="GO" id="GO:0006412">
    <property type="term" value="P:translation"/>
    <property type="evidence" value="ECO:0007669"/>
    <property type="project" value="UniProtKB-UniRule"/>
</dbReference>
<reference evidence="2 3" key="1">
    <citation type="submission" date="2014-03" db="EMBL/GenBank/DDBJ databases">
        <title>Genomics of Bifidobacteria.</title>
        <authorList>
            <person name="Ventura M."/>
            <person name="Milani C."/>
            <person name="Lugli G.A."/>
        </authorList>
    </citation>
    <scope>NUCLEOTIDE SEQUENCE [LARGE SCALE GENOMIC DNA]</scope>
    <source>
        <strain evidence="2 3">LMG 11591</strain>
    </source>
</reference>
<dbReference type="HAMAP" id="MF_00122">
    <property type="entry name" value="GatC"/>
    <property type="match status" value="1"/>
</dbReference>
<dbReference type="Proteomes" id="UP000029052">
    <property type="component" value="Unassembled WGS sequence"/>
</dbReference>
<dbReference type="AlphaFoldDB" id="A0A087BET4"/>
<dbReference type="EMBL" id="JGZB01000001">
    <property type="protein sequence ID" value="KFI69534.1"/>
    <property type="molecule type" value="Genomic_DNA"/>
</dbReference>
<dbReference type="GO" id="GO:0005524">
    <property type="term" value="F:ATP binding"/>
    <property type="evidence" value="ECO:0007669"/>
    <property type="project" value="UniProtKB-KW"/>
</dbReference>
<comment type="catalytic activity">
    <reaction evidence="1">
        <text>L-aspartyl-tRNA(Asn) + L-glutamine + ATP + H2O = L-asparaginyl-tRNA(Asn) + L-glutamate + ADP + phosphate + 2 H(+)</text>
        <dbReference type="Rhea" id="RHEA:14513"/>
        <dbReference type="Rhea" id="RHEA-COMP:9674"/>
        <dbReference type="Rhea" id="RHEA-COMP:9677"/>
        <dbReference type="ChEBI" id="CHEBI:15377"/>
        <dbReference type="ChEBI" id="CHEBI:15378"/>
        <dbReference type="ChEBI" id="CHEBI:29985"/>
        <dbReference type="ChEBI" id="CHEBI:30616"/>
        <dbReference type="ChEBI" id="CHEBI:43474"/>
        <dbReference type="ChEBI" id="CHEBI:58359"/>
        <dbReference type="ChEBI" id="CHEBI:78515"/>
        <dbReference type="ChEBI" id="CHEBI:78516"/>
        <dbReference type="ChEBI" id="CHEBI:456216"/>
    </reaction>
</comment>
<protein>
    <recommendedName>
        <fullName evidence="1">Aspartyl/glutamyl-tRNA(Asn/Gln) amidotransferase subunit C</fullName>
        <shortName evidence="1">Asp/Glu-ADT subunit C</shortName>
        <ecNumber evidence="1">6.3.5.-</ecNumber>
    </recommendedName>
</protein>
<keyword evidence="1" id="KW-0648">Protein biosynthesis</keyword>
<keyword evidence="2" id="KW-0808">Transferase</keyword>
<dbReference type="GO" id="GO:0050566">
    <property type="term" value="F:asparaginyl-tRNA synthase (glutamine-hydrolyzing) activity"/>
    <property type="evidence" value="ECO:0007669"/>
    <property type="project" value="RHEA"/>
</dbReference>
<keyword evidence="1" id="KW-0067">ATP-binding</keyword>
<evidence type="ECO:0000313" key="2">
    <source>
        <dbReference type="EMBL" id="KFI69534.1"/>
    </source>
</evidence>
<dbReference type="GO" id="GO:0006450">
    <property type="term" value="P:regulation of translational fidelity"/>
    <property type="evidence" value="ECO:0007669"/>
    <property type="project" value="InterPro"/>
</dbReference>
<gene>
    <name evidence="1" type="primary">gatC</name>
    <name evidence="2" type="ORF">BMAGN_1251</name>
</gene>
<dbReference type="Pfam" id="PF02686">
    <property type="entry name" value="GatC"/>
    <property type="match status" value="1"/>
</dbReference>
<dbReference type="NCBIfam" id="TIGR00135">
    <property type="entry name" value="gatC"/>
    <property type="match status" value="1"/>
</dbReference>
<dbReference type="RefSeq" id="WP_022859777.1">
    <property type="nucleotide sequence ID" value="NZ_JGZB01000001.1"/>
</dbReference>
<dbReference type="Gene3D" id="1.10.20.60">
    <property type="entry name" value="Glu-tRNAGln amidotransferase C subunit, N-terminal domain"/>
    <property type="match status" value="1"/>
</dbReference>
<keyword evidence="1" id="KW-0547">Nucleotide-binding</keyword>
<evidence type="ECO:0000313" key="3">
    <source>
        <dbReference type="Proteomes" id="UP000029052"/>
    </source>
</evidence>
<keyword evidence="3" id="KW-1185">Reference proteome</keyword>
<comment type="caution">
    <text evidence="2">The sequence shown here is derived from an EMBL/GenBank/DDBJ whole genome shotgun (WGS) entry which is preliminary data.</text>
</comment>
<dbReference type="STRING" id="1692.BMAGN_1251"/>
<comment type="similarity">
    <text evidence="1">Belongs to the GatC family.</text>
</comment>
<dbReference type="EC" id="6.3.5.-" evidence="1"/>
<comment type="catalytic activity">
    <reaction evidence="1">
        <text>L-glutamyl-tRNA(Gln) + L-glutamine + ATP + H2O = L-glutaminyl-tRNA(Gln) + L-glutamate + ADP + phosphate + H(+)</text>
        <dbReference type="Rhea" id="RHEA:17521"/>
        <dbReference type="Rhea" id="RHEA-COMP:9681"/>
        <dbReference type="Rhea" id="RHEA-COMP:9684"/>
        <dbReference type="ChEBI" id="CHEBI:15377"/>
        <dbReference type="ChEBI" id="CHEBI:15378"/>
        <dbReference type="ChEBI" id="CHEBI:29985"/>
        <dbReference type="ChEBI" id="CHEBI:30616"/>
        <dbReference type="ChEBI" id="CHEBI:43474"/>
        <dbReference type="ChEBI" id="CHEBI:58359"/>
        <dbReference type="ChEBI" id="CHEBI:78520"/>
        <dbReference type="ChEBI" id="CHEBI:78521"/>
        <dbReference type="ChEBI" id="CHEBI:456216"/>
    </reaction>
</comment>
<dbReference type="InterPro" id="IPR036113">
    <property type="entry name" value="Asp/Glu-ADT_sf_sub_c"/>
</dbReference>
<dbReference type="SUPFAM" id="SSF141000">
    <property type="entry name" value="Glu-tRNAGln amidotransferase C subunit"/>
    <property type="match status" value="1"/>
</dbReference>
<proteinExistence type="inferred from homology"/>
<name>A0A087BET4_9BIFI</name>
<sequence length="98" mass="10789">MSTFTREEITHLGDLARIALTEKEIVRMQDELNSIAESINTVQEVATDDVQPTANPVPLEAYLRPDVAQKPLTQEQALSGAPVKEDGMFVAPRILGEE</sequence>
<dbReference type="eggNOG" id="COG0721">
    <property type="taxonomic scope" value="Bacteria"/>
</dbReference>
<comment type="function">
    <text evidence="1">Allows the formation of correctly charged Asn-tRNA(Asn) or Gln-tRNA(Gln) through the transamidation of misacylated Asp-tRNA(Asn) or Glu-tRNA(Gln) in organisms which lack either or both of asparaginyl-tRNA or glutaminyl-tRNA synthetases. The reaction takes place in the presence of glutamine and ATP through an activated phospho-Asp-tRNA(Asn) or phospho-Glu-tRNA(Gln).</text>
</comment>
<dbReference type="GO" id="GO:0016740">
    <property type="term" value="F:transferase activity"/>
    <property type="evidence" value="ECO:0007669"/>
    <property type="project" value="UniProtKB-KW"/>
</dbReference>
<dbReference type="GO" id="GO:0070681">
    <property type="term" value="P:glutaminyl-tRNAGln biosynthesis via transamidation"/>
    <property type="evidence" value="ECO:0007669"/>
    <property type="project" value="TreeGrafter"/>
</dbReference>